<reference evidence="3" key="1">
    <citation type="submission" date="2017-02" db="UniProtKB">
        <authorList>
            <consortium name="WormBaseParasite"/>
        </authorList>
    </citation>
    <scope>IDENTIFICATION</scope>
</reference>
<dbReference type="WBParaSite" id="SMUV_0000889301-mRNA-1">
    <property type="protein sequence ID" value="SMUV_0000889301-mRNA-1"/>
    <property type="gene ID" value="SMUV_0000889301"/>
</dbReference>
<evidence type="ECO:0000313" key="2">
    <source>
        <dbReference type="Proteomes" id="UP000046393"/>
    </source>
</evidence>
<keyword evidence="2" id="KW-1185">Reference proteome</keyword>
<name>A0A0N5AVH4_9BILA</name>
<feature type="region of interest" description="Disordered" evidence="1">
    <location>
        <begin position="130"/>
        <end position="162"/>
    </location>
</feature>
<protein>
    <submittedName>
        <fullName evidence="3">Mastermind-like 2</fullName>
    </submittedName>
</protein>
<organism evidence="2 3">
    <name type="scientific">Syphacia muris</name>
    <dbReference type="NCBI Taxonomy" id="451379"/>
    <lineage>
        <taxon>Eukaryota</taxon>
        <taxon>Metazoa</taxon>
        <taxon>Ecdysozoa</taxon>
        <taxon>Nematoda</taxon>
        <taxon>Chromadorea</taxon>
        <taxon>Rhabditida</taxon>
        <taxon>Spirurina</taxon>
        <taxon>Oxyuridomorpha</taxon>
        <taxon>Oxyuroidea</taxon>
        <taxon>Oxyuridae</taxon>
        <taxon>Syphacia</taxon>
    </lineage>
</organism>
<feature type="region of interest" description="Disordered" evidence="1">
    <location>
        <begin position="14"/>
        <end position="34"/>
    </location>
</feature>
<evidence type="ECO:0000313" key="3">
    <source>
        <dbReference type="WBParaSite" id="SMUV_0000889301-mRNA-1"/>
    </source>
</evidence>
<feature type="compositionally biased region" description="Polar residues" evidence="1">
    <location>
        <begin position="21"/>
        <end position="34"/>
    </location>
</feature>
<dbReference type="STRING" id="451379.A0A0N5AVH4"/>
<dbReference type="AlphaFoldDB" id="A0A0N5AVH4"/>
<accession>A0A0N5AVH4</accession>
<sequence length="288" mass="30864">LLDFDDDDALNELEKLGPLPSTAQSSVNSSSMDPLAQQPTNVHTVMLFLIFWFFLMDDYLFSMNYSMTNGGPSSVGPGGPSGQQSAAAHSYSNTGAQPTSMASAQQHGVPPQQSSGQPSVLQELLLNPSNQNNQALNSPRPQYANQYQTRSPMTSGANMVSPGSAQPNPIVSSGQMGPRSMRPTQMYSSHVEMQSVQPNNASGMVHPSQSTYVPSQMMVSHSGPQPLPMNYVYQQSGPQRPMYANRASASQSSMGRGSGMVMNGNGSHPRMRGAHPGFGFCFGFFMVV</sequence>
<proteinExistence type="predicted"/>
<evidence type="ECO:0000256" key="1">
    <source>
        <dbReference type="SAM" id="MobiDB-lite"/>
    </source>
</evidence>
<feature type="region of interest" description="Disordered" evidence="1">
    <location>
        <begin position="72"/>
        <end position="118"/>
    </location>
</feature>
<dbReference type="Proteomes" id="UP000046393">
    <property type="component" value="Unplaced"/>
</dbReference>
<feature type="compositionally biased region" description="Polar residues" evidence="1">
    <location>
        <begin position="83"/>
        <end position="118"/>
    </location>
</feature>